<dbReference type="InterPro" id="IPR018306">
    <property type="entry name" value="Phage_T5_Orf172_DNA-bd"/>
</dbReference>
<reference evidence="2 3" key="1">
    <citation type="submission" date="2016-12" db="EMBL/GenBank/DDBJ databases">
        <title>Analysis of the Molecular Diversity Among Cronobacter Species Isolated from Filth Flies Using a Pan Genomic DNA Microarray.</title>
        <authorList>
            <person name="Pava-Ripoll M."/>
            <person name="Tall B."/>
            <person name="Farber J."/>
            <person name="Fanning S."/>
            <person name="Lehner A."/>
            <person name="Stephan R."/>
            <person name="Pagotto F."/>
            <person name="Iverson C."/>
            <person name="Ziobro G."/>
            <person name="Miller A."/>
            <person name="Pearson R."/>
            <person name="Yan Q."/>
            <person name="Kim M."/>
            <person name="Jeong S."/>
            <person name="Park J."/>
            <person name="Jun S."/>
            <person name="Choi H."/>
            <person name="Chung T."/>
            <person name="Yoo Y."/>
            <person name="Park E."/>
            <person name="Hwang S."/>
            <person name="Lee B."/>
            <person name="Sathyamoorthy V."/>
            <person name="Carter L."/>
            <person name="Mammel M."/>
            <person name="Jackson S."/>
            <person name="Kothary M."/>
            <person name="Patel I."/>
            <person name="Grim C."/>
            <person name="Gopinath G."/>
            <person name="Gangiredla J."/>
            <person name="Chase H."/>
        </authorList>
    </citation>
    <scope>NUCLEOTIDE SEQUENCE [LARGE SCALE GENOMIC DNA]</scope>
    <source>
        <strain evidence="2 3">MOD1-Md25g</strain>
    </source>
</reference>
<accession>A0ABX5JUH6</accession>
<keyword evidence="3" id="KW-1185">Reference proteome</keyword>
<evidence type="ECO:0000259" key="1">
    <source>
        <dbReference type="Pfam" id="PF10544"/>
    </source>
</evidence>
<comment type="caution">
    <text evidence="2">The sequence shown here is derived from an EMBL/GenBank/DDBJ whole genome shotgun (WGS) entry which is preliminary data.</text>
</comment>
<evidence type="ECO:0000313" key="3">
    <source>
        <dbReference type="Proteomes" id="UP000244731"/>
    </source>
</evidence>
<dbReference type="Proteomes" id="UP000244731">
    <property type="component" value="Unassembled WGS sequence"/>
</dbReference>
<feature type="domain" description="Bacteriophage T5 Orf172 DNA-binding" evidence="1">
    <location>
        <begin position="5"/>
        <end position="78"/>
    </location>
</feature>
<organism evidence="2 3">
    <name type="scientific">Cronobacter malonaticus</name>
    <dbReference type="NCBI Taxonomy" id="413503"/>
    <lineage>
        <taxon>Bacteria</taxon>
        <taxon>Pseudomonadati</taxon>
        <taxon>Pseudomonadota</taxon>
        <taxon>Gammaproteobacteria</taxon>
        <taxon>Enterobacterales</taxon>
        <taxon>Enterobacteriaceae</taxon>
        <taxon>Cronobacter</taxon>
    </lineage>
</organism>
<proteinExistence type="predicted"/>
<evidence type="ECO:0000313" key="2">
    <source>
        <dbReference type="EMBL" id="PUX00577.1"/>
    </source>
</evidence>
<dbReference type="EMBL" id="MSAC01000069">
    <property type="protein sequence ID" value="PUX00577.1"/>
    <property type="molecule type" value="Genomic_DNA"/>
</dbReference>
<sequence length="126" mass="15164">MNEQFIYMTLARNIHTGLCLIKVGFTTNPDRRLYELRSRNNHFEYSEMMLFKHKTKLLHYEMDEKLIHTKNKYYRTTISTNSLPEGNSEHYESVLTDELYEQLLDMGYNLINEPEPVKETAMFEWS</sequence>
<protein>
    <recommendedName>
        <fullName evidence="1">Bacteriophage T5 Orf172 DNA-binding domain-containing protein</fullName>
    </recommendedName>
</protein>
<gene>
    <name evidence="2" type="ORF">AUM46_20185</name>
</gene>
<name>A0ABX5JUH6_9ENTR</name>
<dbReference type="Pfam" id="PF10544">
    <property type="entry name" value="T5orf172"/>
    <property type="match status" value="1"/>
</dbReference>
<dbReference type="RefSeq" id="WP_075191770.1">
    <property type="nucleotide sequence ID" value="NZ_MSAC01000069.1"/>
</dbReference>